<dbReference type="RefSeq" id="WP_132115831.1">
    <property type="nucleotide sequence ID" value="NZ_SLWS01000003.1"/>
</dbReference>
<dbReference type="OrthoDB" id="3507155at2"/>
<protein>
    <recommendedName>
        <fullName evidence="3">Trypsin</fullName>
    </recommendedName>
</protein>
<dbReference type="SUPFAM" id="SSF50494">
    <property type="entry name" value="Trypsin-like serine proteases"/>
    <property type="match status" value="1"/>
</dbReference>
<comment type="caution">
    <text evidence="1">The sequence shown here is derived from an EMBL/GenBank/DDBJ whole genome shotgun (WGS) entry which is preliminary data.</text>
</comment>
<evidence type="ECO:0000313" key="1">
    <source>
        <dbReference type="EMBL" id="TCO60674.1"/>
    </source>
</evidence>
<dbReference type="EMBL" id="SLWS01000003">
    <property type="protein sequence ID" value="TCO60674.1"/>
    <property type="molecule type" value="Genomic_DNA"/>
</dbReference>
<sequence>MGWSDYGDPDYDLAFVTLRPNSHGKIGELVGQNGIVVNSGYLNDRTLLQLRGAVPGTPERCDGQTEAISLFDLRVQLDGCTVINGSSGSPWFANYDGHLGQINGVTAGARSDNDAPVTIYFDDMVWDLWTGFKGAS</sequence>
<dbReference type="Gene3D" id="2.40.10.10">
    <property type="entry name" value="Trypsin-like serine proteases"/>
    <property type="match status" value="1"/>
</dbReference>
<dbReference type="InterPro" id="IPR009003">
    <property type="entry name" value="Peptidase_S1_PA"/>
</dbReference>
<organism evidence="1 2">
    <name type="scientific">Actinocrispum wychmicini</name>
    <dbReference type="NCBI Taxonomy" id="1213861"/>
    <lineage>
        <taxon>Bacteria</taxon>
        <taxon>Bacillati</taxon>
        <taxon>Actinomycetota</taxon>
        <taxon>Actinomycetes</taxon>
        <taxon>Pseudonocardiales</taxon>
        <taxon>Pseudonocardiaceae</taxon>
        <taxon>Actinocrispum</taxon>
    </lineage>
</organism>
<dbReference type="Proteomes" id="UP000295680">
    <property type="component" value="Unassembled WGS sequence"/>
</dbReference>
<reference evidence="1 2" key="1">
    <citation type="submission" date="2019-03" db="EMBL/GenBank/DDBJ databases">
        <title>Genomic Encyclopedia of Type Strains, Phase IV (KMG-IV): sequencing the most valuable type-strain genomes for metagenomic binning, comparative biology and taxonomic classification.</title>
        <authorList>
            <person name="Goeker M."/>
        </authorList>
    </citation>
    <scope>NUCLEOTIDE SEQUENCE [LARGE SCALE GENOMIC DNA]</scope>
    <source>
        <strain evidence="1 2">DSM 45934</strain>
    </source>
</reference>
<evidence type="ECO:0000313" key="2">
    <source>
        <dbReference type="Proteomes" id="UP000295680"/>
    </source>
</evidence>
<evidence type="ECO:0008006" key="3">
    <source>
        <dbReference type="Google" id="ProtNLM"/>
    </source>
</evidence>
<dbReference type="InterPro" id="IPR043504">
    <property type="entry name" value="Peptidase_S1_PA_chymotrypsin"/>
</dbReference>
<proteinExistence type="predicted"/>
<keyword evidence="2" id="KW-1185">Reference proteome</keyword>
<gene>
    <name evidence="1" type="ORF">EV192_103249</name>
</gene>
<accession>A0A4R2JMZ1</accession>
<name>A0A4R2JMZ1_9PSEU</name>
<dbReference type="AlphaFoldDB" id="A0A4R2JMZ1"/>